<dbReference type="OrthoDB" id="5245123at2759"/>
<dbReference type="EMBL" id="QVQW01000074">
    <property type="protein sequence ID" value="RKU41450.1"/>
    <property type="molecule type" value="Genomic_DNA"/>
</dbReference>
<comment type="caution">
    <text evidence="2">The sequence shown here is derived from an EMBL/GenBank/DDBJ whole genome shotgun (WGS) entry which is preliminary data.</text>
</comment>
<feature type="chain" id="PRO_5019138003" evidence="1">
    <location>
        <begin position="18"/>
        <end position="243"/>
    </location>
</feature>
<gene>
    <name evidence="2" type="ORF">DL546_002115</name>
</gene>
<evidence type="ECO:0000313" key="2">
    <source>
        <dbReference type="EMBL" id="RKU41450.1"/>
    </source>
</evidence>
<evidence type="ECO:0000313" key="3">
    <source>
        <dbReference type="Proteomes" id="UP000275385"/>
    </source>
</evidence>
<dbReference type="Proteomes" id="UP000275385">
    <property type="component" value="Unassembled WGS sequence"/>
</dbReference>
<feature type="signal peptide" evidence="1">
    <location>
        <begin position="1"/>
        <end position="17"/>
    </location>
</feature>
<accession>A0A420Y111</accession>
<protein>
    <submittedName>
        <fullName evidence="2">Uncharacterized protein</fullName>
    </submittedName>
</protein>
<dbReference type="AlphaFoldDB" id="A0A420Y111"/>
<keyword evidence="3" id="KW-1185">Reference proteome</keyword>
<reference evidence="2 3" key="1">
    <citation type="submission" date="2018-08" db="EMBL/GenBank/DDBJ databases">
        <title>Draft genome of the lignicolous fungus Coniochaeta pulveracea.</title>
        <authorList>
            <person name="Borstlap C.J."/>
            <person name="De Witt R.N."/>
            <person name="Botha A."/>
            <person name="Volschenk H."/>
        </authorList>
    </citation>
    <scope>NUCLEOTIDE SEQUENCE [LARGE SCALE GENOMIC DNA]</scope>
    <source>
        <strain evidence="2 3">CAB683</strain>
    </source>
</reference>
<proteinExistence type="predicted"/>
<sequence>MKFYTLSLLAATGLATALSESLGLEKRVCPHDNLLRCLIATPSLAIPFCSSSVGVYPTASTVLETSTPVTHVTVTATAYSTSTSTSTVHQTDTVTTSITTSTTTTTSPIVTLTSTITVDKRFTLTSTSTLPPPNLCVPTFAVRYAARAAAKPTSLACISNLKPAPSAVASACSCFSGSYSPSIPAVTTTVTAETSTVTDGTVTSTVPVTVGEIDTVTEYTTITGVTTVVVTATSTCPSVTITP</sequence>
<evidence type="ECO:0000256" key="1">
    <source>
        <dbReference type="SAM" id="SignalP"/>
    </source>
</evidence>
<keyword evidence="1" id="KW-0732">Signal</keyword>
<organism evidence="2 3">
    <name type="scientific">Coniochaeta pulveracea</name>
    <dbReference type="NCBI Taxonomy" id="177199"/>
    <lineage>
        <taxon>Eukaryota</taxon>
        <taxon>Fungi</taxon>
        <taxon>Dikarya</taxon>
        <taxon>Ascomycota</taxon>
        <taxon>Pezizomycotina</taxon>
        <taxon>Sordariomycetes</taxon>
        <taxon>Sordariomycetidae</taxon>
        <taxon>Coniochaetales</taxon>
        <taxon>Coniochaetaceae</taxon>
        <taxon>Coniochaeta</taxon>
    </lineage>
</organism>
<name>A0A420Y111_9PEZI</name>